<keyword evidence="2" id="KW-1185">Reference proteome</keyword>
<gene>
    <name evidence="1" type="ORF">SAMN05421679_102278</name>
</gene>
<evidence type="ECO:0000313" key="1">
    <source>
        <dbReference type="EMBL" id="SMP90377.1"/>
    </source>
</evidence>
<comment type="caution">
    <text evidence="1">The sequence shown here is derived from an EMBL/GenBank/DDBJ whole genome shotgun (WGS) entry which is preliminary data.</text>
</comment>
<organism evidence="1 2">
    <name type="scientific">Epilithonimonas pallida</name>
    <dbReference type="NCBI Taxonomy" id="373671"/>
    <lineage>
        <taxon>Bacteria</taxon>
        <taxon>Pseudomonadati</taxon>
        <taxon>Bacteroidota</taxon>
        <taxon>Flavobacteriia</taxon>
        <taxon>Flavobacteriales</taxon>
        <taxon>Weeksellaceae</taxon>
        <taxon>Chryseobacterium group</taxon>
        <taxon>Epilithonimonas</taxon>
    </lineage>
</organism>
<dbReference type="RefSeq" id="WP_283415778.1">
    <property type="nucleotide sequence ID" value="NZ_FXUO01000002.1"/>
</dbReference>
<accession>A0ABY1R2S4</accession>
<evidence type="ECO:0000313" key="2">
    <source>
        <dbReference type="Proteomes" id="UP001158050"/>
    </source>
</evidence>
<dbReference type="EMBL" id="FXUO01000002">
    <property type="protein sequence ID" value="SMP90377.1"/>
    <property type="molecule type" value="Genomic_DNA"/>
</dbReference>
<dbReference type="Proteomes" id="UP001158050">
    <property type="component" value="Unassembled WGS sequence"/>
</dbReference>
<sequence length="64" mass="7147">MKRNIEIIFAGLFGTAAVLSAIAVRKYLKNRLYNSDYSDHHLLFSSPRKPYAGSGDGIELEAFL</sequence>
<name>A0ABY1R2S4_9FLAO</name>
<reference evidence="1 2" key="1">
    <citation type="submission" date="2017-05" db="EMBL/GenBank/DDBJ databases">
        <authorList>
            <person name="Varghese N."/>
            <person name="Submissions S."/>
        </authorList>
    </citation>
    <scope>NUCLEOTIDE SEQUENCE [LARGE SCALE GENOMIC DNA]</scope>
    <source>
        <strain evidence="1 2">DSM 18015</strain>
    </source>
</reference>
<proteinExistence type="predicted"/>
<protein>
    <submittedName>
        <fullName evidence="1">Uncharacterized protein</fullName>
    </submittedName>
</protein>